<dbReference type="PROSITE" id="PS00675">
    <property type="entry name" value="SIGMA54_INTERACT_1"/>
    <property type="match status" value="1"/>
</dbReference>
<accession>E4TI34</accession>
<dbReference type="KEGG" id="cni:Calni_0014"/>
<proteinExistence type="predicted"/>
<keyword evidence="5" id="KW-1185">Reference proteome</keyword>
<evidence type="ECO:0000313" key="4">
    <source>
        <dbReference type="EMBL" id="ADR17931.1"/>
    </source>
</evidence>
<dbReference type="SUPFAM" id="SSF52540">
    <property type="entry name" value="P-loop containing nucleoside triphosphate hydrolases"/>
    <property type="match status" value="1"/>
</dbReference>
<reference evidence="4 5" key="2">
    <citation type="journal article" date="2011" name="Stand. Genomic Sci.">
        <title>Complete genome sequence of Calditerrivibrio nitroreducens type strain (Yu37-1).</title>
        <authorList>
            <person name="Pitluck S."/>
            <person name="Sikorski J."/>
            <person name="Zeytun A."/>
            <person name="Lapidus A."/>
            <person name="Nolan M."/>
            <person name="Lucas S."/>
            <person name="Hammon N."/>
            <person name="Deshpande S."/>
            <person name="Cheng J.F."/>
            <person name="Tapia R."/>
            <person name="Han C."/>
            <person name="Goodwin L."/>
            <person name="Liolios K."/>
            <person name="Pagani I."/>
            <person name="Ivanova N."/>
            <person name="Mavromatis K."/>
            <person name="Pati A."/>
            <person name="Chen A."/>
            <person name="Palaniappan K."/>
            <person name="Hauser L."/>
            <person name="Chang Y.J."/>
            <person name="Jeffries C.D."/>
            <person name="Detter J.C."/>
            <person name="Brambilla E."/>
            <person name="Djao O.D."/>
            <person name="Rohde M."/>
            <person name="Spring S."/>
            <person name="Goker M."/>
            <person name="Woyke T."/>
            <person name="Bristow J."/>
            <person name="Eisen J.A."/>
            <person name="Markowitz V."/>
            <person name="Hugenholtz P."/>
            <person name="Kyrpides N.C."/>
            <person name="Klenk H.P."/>
            <person name="Land M."/>
        </authorList>
    </citation>
    <scope>NUCLEOTIDE SEQUENCE [LARGE SCALE GENOMIC DNA]</scope>
    <source>
        <strain evidence="5">DSM 19672 / NBRC 101217 / Yu37-1</strain>
    </source>
</reference>
<evidence type="ECO:0000259" key="3">
    <source>
        <dbReference type="Pfam" id="PF13401"/>
    </source>
</evidence>
<dbReference type="Gene3D" id="2.30.30.40">
    <property type="entry name" value="SH3 Domains"/>
    <property type="match status" value="1"/>
</dbReference>
<dbReference type="InterPro" id="IPR052026">
    <property type="entry name" value="ExeA_AAA_ATPase_DNA-bind"/>
</dbReference>
<name>E4TI34_CALNY</name>
<dbReference type="PANTHER" id="PTHR35894">
    <property type="entry name" value="GENERAL SECRETION PATHWAY PROTEIN A-RELATED"/>
    <property type="match status" value="1"/>
</dbReference>
<dbReference type="Pfam" id="PF13401">
    <property type="entry name" value="AAA_22"/>
    <property type="match status" value="1"/>
</dbReference>
<evidence type="ECO:0000313" key="5">
    <source>
        <dbReference type="Proteomes" id="UP000007039"/>
    </source>
</evidence>
<keyword evidence="1" id="KW-1133">Transmembrane helix</keyword>
<dbReference type="InterPro" id="IPR027417">
    <property type="entry name" value="P-loop_NTPase"/>
</dbReference>
<feature type="domain" description="SH3b" evidence="2">
    <location>
        <begin position="352"/>
        <end position="397"/>
    </location>
</feature>
<dbReference type="PRINTS" id="PR00364">
    <property type="entry name" value="DISEASERSIST"/>
</dbReference>
<evidence type="ECO:0000259" key="2">
    <source>
        <dbReference type="Pfam" id="PF08239"/>
    </source>
</evidence>
<dbReference type="Proteomes" id="UP000007039">
    <property type="component" value="Chromosome"/>
</dbReference>
<protein>
    <submittedName>
        <fullName evidence="4">SH3 type 3 domain protein</fullName>
    </submittedName>
</protein>
<sequence length="410" mass="47510">MEKINDYFISQSRRESYELMKKYIDNYVPIIVLTGESGVGKSRFIRQIDSFIGDIKPIILDSFFENTEQLLRNILKDLGVERRGNKKEMMDEIAQIGVDLKADGKRLVIIIDDISGITEDIVGEIIRLFDYEFEGNKVLTLIMVTNNQDFSIYREWAATYFKYLNQAICYLNPLTKNETIQYFKYVCERNDLELDDFKEEDYHTVYEYTEGIPDRISKIAELLKSFGITGKITIKDVHSIVKSANIVKEKKKRSIKTKPTYLFVAVLLVVIGGLIVYISGKESKKIEDVKVISDNRSQTLEVSDNKQEKNDILKKIDQDVASVEEKKLASKENSEVRKQDVEKKNCVVLKANLKLRKEPDKNAEYLMVIPKGTKLVILEKNDGWVKVNYKKKVGWIKEEKAYIREAECQE</sequence>
<dbReference type="Pfam" id="PF08239">
    <property type="entry name" value="SH3_3"/>
    <property type="match status" value="1"/>
</dbReference>
<gene>
    <name evidence="4" type="ordered locus">Calni_0014</name>
</gene>
<dbReference type="Gene3D" id="3.40.50.300">
    <property type="entry name" value="P-loop containing nucleotide triphosphate hydrolases"/>
    <property type="match status" value="1"/>
</dbReference>
<dbReference type="AlphaFoldDB" id="E4TI34"/>
<dbReference type="HOGENOM" id="CLU_670277_0_0_0"/>
<organism evidence="4 5">
    <name type="scientific">Calditerrivibrio nitroreducens (strain DSM 19672 / NBRC 101217 / Yu37-1)</name>
    <dbReference type="NCBI Taxonomy" id="768670"/>
    <lineage>
        <taxon>Bacteria</taxon>
        <taxon>Pseudomonadati</taxon>
        <taxon>Deferribacterota</taxon>
        <taxon>Deferribacteres</taxon>
        <taxon>Deferribacterales</taxon>
        <taxon>Calditerrivibrionaceae</taxon>
    </lineage>
</organism>
<dbReference type="EMBL" id="CP002347">
    <property type="protein sequence ID" value="ADR17931.1"/>
    <property type="molecule type" value="Genomic_DNA"/>
</dbReference>
<feature type="domain" description="ORC1/DEAH AAA+ ATPase" evidence="3">
    <location>
        <begin position="30"/>
        <end position="144"/>
    </location>
</feature>
<keyword evidence="1" id="KW-0472">Membrane</keyword>
<dbReference type="eggNOG" id="COG3103">
    <property type="taxonomic scope" value="Bacteria"/>
</dbReference>
<dbReference type="InterPro" id="IPR049945">
    <property type="entry name" value="AAA_22"/>
</dbReference>
<reference key="1">
    <citation type="submission" date="2010-11" db="EMBL/GenBank/DDBJ databases">
        <title>The complete genome of chromosome of Calditerrivibrio nitroreducens DSM 19672.</title>
        <authorList>
            <consortium name="US DOE Joint Genome Institute (JGI-PGF)"/>
            <person name="Lucas S."/>
            <person name="Copeland A."/>
            <person name="Lapidus A."/>
            <person name="Bruce D."/>
            <person name="Goodwin L."/>
            <person name="Pitluck S."/>
            <person name="Kyrpides N."/>
            <person name="Mavromatis K."/>
            <person name="Ivanova N."/>
            <person name="Mikhailova N."/>
            <person name="Zeytun A."/>
            <person name="Brettin T."/>
            <person name="Detter J.C."/>
            <person name="Tapia R."/>
            <person name="Han C."/>
            <person name="Land M."/>
            <person name="Hauser L."/>
            <person name="Markowitz V."/>
            <person name="Cheng J.-F."/>
            <person name="Hugenholtz P."/>
            <person name="Woyke T."/>
            <person name="Wu D."/>
            <person name="Spring S."/>
            <person name="Schroeder M."/>
            <person name="Brambilla E."/>
            <person name="Klenk H.-P."/>
            <person name="Eisen J.A."/>
        </authorList>
    </citation>
    <scope>NUCLEOTIDE SEQUENCE [LARGE SCALE GENOMIC DNA]</scope>
    <source>
        <strain>DSM 19672</strain>
    </source>
</reference>
<dbReference type="PANTHER" id="PTHR35894:SF1">
    <property type="entry name" value="PHOSPHORIBULOKINASE _ URIDINE KINASE FAMILY"/>
    <property type="match status" value="1"/>
</dbReference>
<dbReference type="RefSeq" id="WP_013450148.1">
    <property type="nucleotide sequence ID" value="NC_014758.1"/>
</dbReference>
<dbReference type="InterPro" id="IPR025662">
    <property type="entry name" value="Sigma_54_int_dom_ATP-bd_1"/>
</dbReference>
<evidence type="ECO:0000256" key="1">
    <source>
        <dbReference type="SAM" id="Phobius"/>
    </source>
</evidence>
<dbReference type="GO" id="GO:0016887">
    <property type="term" value="F:ATP hydrolysis activity"/>
    <property type="evidence" value="ECO:0007669"/>
    <property type="project" value="InterPro"/>
</dbReference>
<dbReference type="InterPro" id="IPR003646">
    <property type="entry name" value="SH3-like_bac-type"/>
</dbReference>
<dbReference type="OrthoDB" id="9780149at2"/>
<feature type="transmembrane region" description="Helical" evidence="1">
    <location>
        <begin position="260"/>
        <end position="280"/>
    </location>
</feature>
<dbReference type="eggNOG" id="COG3267">
    <property type="taxonomic scope" value="Bacteria"/>
</dbReference>
<keyword evidence="1" id="KW-0812">Transmembrane</keyword>
<dbReference type="STRING" id="768670.Calni_0014"/>